<keyword evidence="2" id="KW-1185">Reference proteome</keyword>
<sequence>MIVQLTSTCRISSGFPVLEIITSIAFLQRKKWHCLRTVVFLFVSPAIELSRIQQRPQLQALQKPWRITWMEILDSSACPVCRVRLLRSCS</sequence>
<accession>A0A8J5SN27</accession>
<evidence type="ECO:0000313" key="2">
    <source>
        <dbReference type="Proteomes" id="UP000729402"/>
    </source>
</evidence>
<evidence type="ECO:0000313" key="1">
    <source>
        <dbReference type="EMBL" id="KAG8072867.1"/>
    </source>
</evidence>
<dbReference type="Proteomes" id="UP000729402">
    <property type="component" value="Unassembled WGS sequence"/>
</dbReference>
<dbReference type="EMBL" id="JAAALK010000283">
    <property type="protein sequence ID" value="KAG8072867.1"/>
    <property type="molecule type" value="Genomic_DNA"/>
</dbReference>
<proteinExistence type="predicted"/>
<comment type="caution">
    <text evidence="1">The sequence shown here is derived from an EMBL/GenBank/DDBJ whole genome shotgun (WGS) entry which is preliminary data.</text>
</comment>
<reference evidence="1" key="2">
    <citation type="submission" date="2021-02" db="EMBL/GenBank/DDBJ databases">
        <authorList>
            <person name="Kimball J.A."/>
            <person name="Haas M.W."/>
            <person name="Macchietto M."/>
            <person name="Kono T."/>
            <person name="Duquette J."/>
            <person name="Shao M."/>
        </authorList>
    </citation>
    <scope>NUCLEOTIDE SEQUENCE</scope>
    <source>
        <tissue evidence="1">Fresh leaf tissue</tissue>
    </source>
</reference>
<reference evidence="1" key="1">
    <citation type="journal article" date="2021" name="bioRxiv">
        <title>Whole Genome Assembly and Annotation of Northern Wild Rice, Zizania palustris L., Supports a Whole Genome Duplication in the Zizania Genus.</title>
        <authorList>
            <person name="Haas M."/>
            <person name="Kono T."/>
            <person name="Macchietto M."/>
            <person name="Millas R."/>
            <person name="McGilp L."/>
            <person name="Shao M."/>
            <person name="Duquette J."/>
            <person name="Hirsch C.N."/>
            <person name="Kimball J."/>
        </authorList>
    </citation>
    <scope>NUCLEOTIDE SEQUENCE</scope>
    <source>
        <tissue evidence="1">Fresh leaf tissue</tissue>
    </source>
</reference>
<gene>
    <name evidence="1" type="ORF">GUJ93_ZPchr0006g43695</name>
</gene>
<protein>
    <submittedName>
        <fullName evidence="1">Uncharacterized protein</fullName>
    </submittedName>
</protein>
<name>A0A8J5SN27_ZIZPA</name>
<dbReference type="AlphaFoldDB" id="A0A8J5SN27"/>
<organism evidence="1 2">
    <name type="scientific">Zizania palustris</name>
    <name type="common">Northern wild rice</name>
    <dbReference type="NCBI Taxonomy" id="103762"/>
    <lineage>
        <taxon>Eukaryota</taxon>
        <taxon>Viridiplantae</taxon>
        <taxon>Streptophyta</taxon>
        <taxon>Embryophyta</taxon>
        <taxon>Tracheophyta</taxon>
        <taxon>Spermatophyta</taxon>
        <taxon>Magnoliopsida</taxon>
        <taxon>Liliopsida</taxon>
        <taxon>Poales</taxon>
        <taxon>Poaceae</taxon>
        <taxon>BOP clade</taxon>
        <taxon>Oryzoideae</taxon>
        <taxon>Oryzeae</taxon>
        <taxon>Zizaniinae</taxon>
        <taxon>Zizania</taxon>
    </lineage>
</organism>